<proteinExistence type="predicted"/>
<protein>
    <submittedName>
        <fullName evidence="2">Uncharacterized protein</fullName>
    </submittedName>
</protein>
<feature type="region of interest" description="Disordered" evidence="1">
    <location>
        <begin position="1"/>
        <end position="42"/>
    </location>
</feature>
<dbReference type="AlphaFoldDB" id="A0AAV7SMK4"/>
<evidence type="ECO:0000313" key="3">
    <source>
        <dbReference type="Proteomes" id="UP001066276"/>
    </source>
</evidence>
<gene>
    <name evidence="2" type="ORF">NDU88_005768</name>
</gene>
<name>A0AAV7SMK4_PLEWA</name>
<evidence type="ECO:0000256" key="1">
    <source>
        <dbReference type="SAM" id="MobiDB-lite"/>
    </source>
</evidence>
<accession>A0AAV7SMK4</accession>
<comment type="caution">
    <text evidence="2">The sequence shown here is derived from an EMBL/GenBank/DDBJ whole genome shotgun (WGS) entry which is preliminary data.</text>
</comment>
<feature type="region of interest" description="Disordered" evidence="1">
    <location>
        <begin position="88"/>
        <end position="109"/>
    </location>
</feature>
<keyword evidence="3" id="KW-1185">Reference proteome</keyword>
<reference evidence="2" key="1">
    <citation type="journal article" date="2022" name="bioRxiv">
        <title>Sequencing and chromosome-scale assembly of the giantPleurodeles waltlgenome.</title>
        <authorList>
            <person name="Brown T."/>
            <person name="Elewa A."/>
            <person name="Iarovenko S."/>
            <person name="Subramanian E."/>
            <person name="Araus A.J."/>
            <person name="Petzold A."/>
            <person name="Susuki M."/>
            <person name="Suzuki K.-i.T."/>
            <person name="Hayashi T."/>
            <person name="Toyoda A."/>
            <person name="Oliveira C."/>
            <person name="Osipova E."/>
            <person name="Leigh N.D."/>
            <person name="Simon A."/>
            <person name="Yun M.H."/>
        </authorList>
    </citation>
    <scope>NUCLEOTIDE SEQUENCE</scope>
    <source>
        <strain evidence="2">20211129_DDA</strain>
        <tissue evidence="2">Liver</tissue>
    </source>
</reference>
<sequence length="109" mass="12794">MQSTLEEPRNDNLEKEEVLLQEEEEGLTTDLKLQQPEKEEDNLDAEIARALNSVASHNLSTDELVERKPQREFRLLLAKLKIKEREATAKRAFEEKRKESRDHPSQVER</sequence>
<feature type="compositionally biased region" description="Basic and acidic residues" evidence="1">
    <location>
        <begin position="1"/>
        <end position="18"/>
    </location>
</feature>
<dbReference type="Proteomes" id="UP001066276">
    <property type="component" value="Chromosome 4_2"/>
</dbReference>
<evidence type="ECO:0000313" key="2">
    <source>
        <dbReference type="EMBL" id="KAJ1165340.1"/>
    </source>
</evidence>
<dbReference type="EMBL" id="JANPWB010000008">
    <property type="protein sequence ID" value="KAJ1165340.1"/>
    <property type="molecule type" value="Genomic_DNA"/>
</dbReference>
<organism evidence="2 3">
    <name type="scientific">Pleurodeles waltl</name>
    <name type="common">Iberian ribbed newt</name>
    <dbReference type="NCBI Taxonomy" id="8319"/>
    <lineage>
        <taxon>Eukaryota</taxon>
        <taxon>Metazoa</taxon>
        <taxon>Chordata</taxon>
        <taxon>Craniata</taxon>
        <taxon>Vertebrata</taxon>
        <taxon>Euteleostomi</taxon>
        <taxon>Amphibia</taxon>
        <taxon>Batrachia</taxon>
        <taxon>Caudata</taxon>
        <taxon>Salamandroidea</taxon>
        <taxon>Salamandridae</taxon>
        <taxon>Pleurodelinae</taxon>
        <taxon>Pleurodeles</taxon>
    </lineage>
</organism>